<comment type="caution">
    <text evidence="1">The sequence shown here is derived from an EMBL/GenBank/DDBJ whole genome shotgun (WGS) entry which is preliminary data.</text>
</comment>
<dbReference type="Proteomes" id="UP000294604">
    <property type="component" value="Unassembled WGS sequence"/>
</dbReference>
<gene>
    <name evidence="1" type="ORF">CCUG60884_00256</name>
</gene>
<protein>
    <recommendedName>
        <fullName evidence="3">HTH cro/C1-type domain-containing protein</fullName>
    </recommendedName>
</protein>
<proteinExistence type="predicted"/>
<evidence type="ECO:0000313" key="1">
    <source>
        <dbReference type="EMBL" id="TEA09087.1"/>
    </source>
</evidence>
<evidence type="ECO:0000313" key="2">
    <source>
        <dbReference type="Proteomes" id="UP000294604"/>
    </source>
</evidence>
<name>A0A4R8SZP0_9MYCO</name>
<evidence type="ECO:0008006" key="3">
    <source>
        <dbReference type="Google" id="ProtNLM"/>
    </source>
</evidence>
<dbReference type="AlphaFoldDB" id="A0A4R8SZP0"/>
<organism evidence="1 2">
    <name type="scientific">Mycobacteroides salmoniphilum</name>
    <dbReference type="NCBI Taxonomy" id="404941"/>
    <lineage>
        <taxon>Bacteria</taxon>
        <taxon>Bacillati</taxon>
        <taxon>Actinomycetota</taxon>
        <taxon>Actinomycetes</taxon>
        <taxon>Mycobacteriales</taxon>
        <taxon>Mycobacteriaceae</taxon>
        <taxon>Mycobacteroides</taxon>
    </lineage>
</organism>
<dbReference type="EMBL" id="PECL01000003">
    <property type="protein sequence ID" value="TEA09087.1"/>
    <property type="molecule type" value="Genomic_DNA"/>
</dbReference>
<sequence length="112" mass="12534">MSRFSDRLNEARGDESIRSVAARAAKLGDVGESTIHPYFRDSHGKPSTGVVVGLAMALRIPTAELRDLAEVPAEGETWTPLKEARFMNSRQRQAVEELIRSMVVWRDPNDVR</sequence>
<accession>A0A4R8SZP0</accession>
<reference evidence="1 2" key="1">
    <citation type="journal article" date="2019" name="Sci. Rep.">
        <title>Extended insight into the Mycobacterium chelonae-abscessus complex through whole genome sequencing of Mycobacterium salmoniphilum outbreak and Mycobacterium salmoniphilum-like strains.</title>
        <authorList>
            <person name="Behra P.R.K."/>
            <person name="Das S."/>
            <person name="Pettersson B.M.F."/>
            <person name="Shirreff L."/>
            <person name="DuCote T."/>
            <person name="Jacobsson K.G."/>
            <person name="Ennis D.G."/>
            <person name="Kirsebom L.A."/>
        </authorList>
    </citation>
    <scope>NUCLEOTIDE SEQUENCE [LARGE SCALE GENOMIC DNA]</scope>
    <source>
        <strain evidence="1 2">CCUG 60884</strain>
    </source>
</reference>